<name>A0A7J6SUS0_PEROL</name>
<dbReference type="InterPro" id="IPR043136">
    <property type="entry name" value="B30.2/SPRY_sf"/>
</dbReference>
<feature type="region of interest" description="Disordered" evidence="1">
    <location>
        <begin position="1017"/>
        <end position="1099"/>
    </location>
</feature>
<feature type="compositionally biased region" description="Basic and acidic residues" evidence="1">
    <location>
        <begin position="598"/>
        <end position="613"/>
    </location>
</feature>
<feature type="compositionally biased region" description="Low complexity" evidence="1">
    <location>
        <begin position="1028"/>
        <end position="1089"/>
    </location>
</feature>
<feature type="region of interest" description="Disordered" evidence="1">
    <location>
        <begin position="593"/>
        <end position="614"/>
    </location>
</feature>
<proteinExistence type="predicted"/>
<evidence type="ECO:0000313" key="4">
    <source>
        <dbReference type="Proteomes" id="UP000574390"/>
    </source>
</evidence>
<comment type="caution">
    <text evidence="3">The sequence shown here is derived from an EMBL/GenBank/DDBJ whole genome shotgun (WGS) entry which is preliminary data.</text>
</comment>
<feature type="compositionally biased region" description="Basic residues" evidence="1">
    <location>
        <begin position="747"/>
        <end position="758"/>
    </location>
</feature>
<protein>
    <recommendedName>
        <fullName evidence="2">NHR domain-containing protein</fullName>
    </recommendedName>
</protein>
<dbReference type="EMBL" id="JABANM010012021">
    <property type="protein sequence ID" value="KAF4736714.1"/>
    <property type="molecule type" value="Genomic_DNA"/>
</dbReference>
<dbReference type="Proteomes" id="UP000574390">
    <property type="component" value="Unassembled WGS sequence"/>
</dbReference>
<organism evidence="3 4">
    <name type="scientific">Perkinsus olseni</name>
    <name type="common">Perkinsus atlanticus</name>
    <dbReference type="NCBI Taxonomy" id="32597"/>
    <lineage>
        <taxon>Eukaryota</taxon>
        <taxon>Sar</taxon>
        <taxon>Alveolata</taxon>
        <taxon>Perkinsozoa</taxon>
        <taxon>Perkinsea</taxon>
        <taxon>Perkinsida</taxon>
        <taxon>Perkinsidae</taxon>
        <taxon>Perkinsus</taxon>
    </lineage>
</organism>
<evidence type="ECO:0000256" key="1">
    <source>
        <dbReference type="SAM" id="MobiDB-lite"/>
    </source>
</evidence>
<dbReference type="AlphaFoldDB" id="A0A7J6SUS0"/>
<feature type="region of interest" description="Disordered" evidence="1">
    <location>
        <begin position="25"/>
        <end position="61"/>
    </location>
</feature>
<feature type="compositionally biased region" description="Low complexity" evidence="1">
    <location>
        <begin position="45"/>
        <end position="55"/>
    </location>
</feature>
<dbReference type="Pfam" id="PF07177">
    <property type="entry name" value="Neuralized"/>
    <property type="match status" value="1"/>
</dbReference>
<dbReference type="InterPro" id="IPR006573">
    <property type="entry name" value="NHR_dom"/>
</dbReference>
<feature type="domain" description="NHR" evidence="2">
    <location>
        <begin position="844"/>
        <end position="998"/>
    </location>
</feature>
<accession>A0A7J6SUS0</accession>
<evidence type="ECO:0000259" key="2">
    <source>
        <dbReference type="Pfam" id="PF07177"/>
    </source>
</evidence>
<reference evidence="3 4" key="1">
    <citation type="submission" date="2020-04" db="EMBL/GenBank/DDBJ databases">
        <title>Perkinsus olseni comparative genomics.</title>
        <authorList>
            <person name="Bogema D.R."/>
        </authorList>
    </citation>
    <scope>NUCLEOTIDE SEQUENCE [LARGE SCALE GENOMIC DNA]</scope>
    <source>
        <strain evidence="3">ATCC PRA-205</strain>
    </source>
</reference>
<feature type="compositionally biased region" description="Low complexity" evidence="1">
    <location>
        <begin position="631"/>
        <end position="644"/>
    </location>
</feature>
<feature type="region of interest" description="Disordered" evidence="1">
    <location>
        <begin position="629"/>
        <end position="797"/>
    </location>
</feature>
<gene>
    <name evidence="3" type="ORF">FOZ62_000456</name>
</gene>
<feature type="compositionally biased region" description="Basic and acidic residues" evidence="1">
    <location>
        <begin position="727"/>
        <end position="736"/>
    </location>
</feature>
<dbReference type="Gene3D" id="2.60.120.920">
    <property type="match status" value="1"/>
</dbReference>
<evidence type="ECO:0000313" key="3">
    <source>
        <dbReference type="EMBL" id="KAF4736714.1"/>
    </source>
</evidence>
<sequence>MSVDPTTPDNRYQWQEREAHLNTHLSDSQRSYERLHGTLRRPRSTSRSSRTVTPRADTGGVALTTASCTPRQRSPVAAWRERRELEYLAEAQEIGRKVAQLALPTTAAKALDLLRPPRSALSGLTGWDIQLHGNNVRVDSHDPNLAYKPSTVHWRDTNVTIIGNGPVHAFSSCWYYEVTVKRVDALPATHAKVVLPDDSPAGLTLGITATNPDNLVSVPGGGSWTLPGTVLVGYDGQVSVTESSKMQFAAISTGWSPARGLAAGRRVGVLVPAHGGVRHRLFLLVDGRVVVRGPKVPFDPTNMPVWPVVELLGNARAVTLVQVSALSPPTHQLAACVGDENDRSVEEDIEEARVCCQWGVAGRSIRLMDDRKMAVVALDDRGDEKLPLGGRVAVGNGPVKEFTDGVKYFEIKIKMLRREVVEAASSAGQGTSPSGKRRCPLRQKPGRSMSVGYHISPQGIHRIPQVCHIRDLPNTNYIDVEHPAVPLGLSTRIGLLLSREEKILALFVDGQLHARMNITCAALLDAANPKVYPVVDLGKGIWAVSFVASAGPPKEAQPSIELSNRNNAAVMIQRFVRRRRNLQRLKDAVIEAQGRRKRLEESAQQKSMKREQMESLQEIRNLMRSTKDILSSIQQQQQQQSQRSPSPPPGMPGTVVEDGQLLPRTTGDEGAVAGAMRRTRPPQDHENEEHPQPRAKASGRDTAAGTRRAQAVEPRRSGRPRQSRASASERDAERVIPRTQAVESHRSVRRFSRPRPRTRPSERRNNVAETIPHPQAVEAPREEQSSDRSNPPTRVSRVSVVETIPGIRSGCRSFLYPSPWRFVLVSKDGVRLSRRKGAESSAGNIAIGAQPLRRHDKYLAFFYSVIVETFLPGLAGGLALGVTASTPDEIKDDIAKGKPLAKSADRVLDTFMVGLRGKMYSPFWERKSRPCPWSGTLENGLQGGSMVTLAVGLNGRMHVFVDGELVDIKCPSGVPQRDSAPVYPIVELAGQAHVVKLVPDAELPRSIALAVDQLSGEAVSDEDGSGGSESSYTTSSTSSEESPRSLTRSPSYSSRSSSYDSESRTSRSSSGSSNSQTESSGSEESSGSSAAGYFDRLFD</sequence>
<feature type="compositionally biased region" description="Basic and acidic residues" evidence="1">
    <location>
        <begin position="681"/>
        <end position="692"/>
    </location>
</feature>